<sequence>MRRLLLCILLLFIYLTAHSTHIVGGELVFKALPAGGSASHRVGLNLYFDQINGSPQAEDQFVNLFFFQTSDNRRIGSVQVPKVSRKNITYTNPECGNSGLRTLFITYSLDILLNASDFSDPGGYYIVWDRCCRNNVIDNIRTPGDVGSLFFLHFPPLTKNGSVFRNSAPEFGEVQGDYACINADYYLDFGATDADGDSLVYSLTTPLTGYSSRTVPSPQPVGTSNYPTVLWVDGISLNNAIPGIRPLRINAQTGRLSVTANKLGLFVFSVRVSEYRKGELIGSVTRDFQLKVIECFEAFPPKILVVQNSKKEQIKNNSVIRLTQRDSACFTVQVTDPNFNQLIRVKGRAVNSNRSDFFLLPSQFRTRKSNDTLSFQFCLDDCFITDDNRPIRLDLIAEDESCPVPLTDTLHLTIYRQGTPNAPPTVSTSLEQPRVSAIPDQLVEFDVLGKDTDPDSILLSASGVGFSLDKYGFSFPPVRGKGDISQVFSWKPPCTLSNSDTIAVDFRITDLRCGTNSLSNTTRVFFALQQSLNNPPKIRTTLPKDTVVIQLNPDLPEQLIFDVIANDLDTTQLSLFGIGRGFSMGEAGMDFLNRVGVREVLSPFAWVPDCSLLGGKSERLFALDFICEDKSCQAARDTSTIFILIKDRIAESIVKLPNVITPNQDGKNDCFDIQALPLDNCNERFEELLIYNRWGGLVYRTSDRTQDWCPLDAPMGTYFYQIRYSIHQYKGTLNLLK</sequence>
<reference evidence="1 2" key="1">
    <citation type="submission" date="2019-10" db="EMBL/GenBank/DDBJ databases">
        <title>Draft Genome Sequence of Cytophagaceae sp. SJW1-29.</title>
        <authorList>
            <person name="Choi A."/>
        </authorList>
    </citation>
    <scope>NUCLEOTIDE SEQUENCE [LARGE SCALE GENOMIC DNA]</scope>
    <source>
        <strain evidence="1 2">SJW1-29</strain>
    </source>
</reference>
<organism evidence="1 2">
    <name type="scientific">Salmonirosea aquatica</name>
    <dbReference type="NCBI Taxonomy" id="2654236"/>
    <lineage>
        <taxon>Bacteria</taxon>
        <taxon>Pseudomonadati</taxon>
        <taxon>Bacteroidota</taxon>
        <taxon>Cytophagia</taxon>
        <taxon>Cytophagales</taxon>
        <taxon>Spirosomataceae</taxon>
        <taxon>Salmonirosea</taxon>
    </lineage>
</organism>
<accession>A0A7C9FQ75</accession>
<dbReference type="RefSeq" id="WP_152764284.1">
    <property type="nucleotide sequence ID" value="NZ_WHLY01000002.1"/>
</dbReference>
<dbReference type="Pfam" id="PF13585">
    <property type="entry name" value="CHU_C"/>
    <property type="match status" value="1"/>
</dbReference>
<name>A0A7C9FQ75_9BACT</name>
<gene>
    <name evidence="1" type="ORF">GBK04_24485</name>
</gene>
<dbReference type="EMBL" id="WHLY01000002">
    <property type="protein sequence ID" value="MPR36411.1"/>
    <property type="molecule type" value="Genomic_DNA"/>
</dbReference>
<evidence type="ECO:0000313" key="1">
    <source>
        <dbReference type="EMBL" id="MPR36411.1"/>
    </source>
</evidence>
<protein>
    <submittedName>
        <fullName evidence="1">Gliding motility-associated C-terminal domain-containing protein</fullName>
    </submittedName>
</protein>
<keyword evidence="2" id="KW-1185">Reference proteome</keyword>
<dbReference type="AlphaFoldDB" id="A0A7C9FQ75"/>
<proteinExistence type="predicted"/>
<evidence type="ECO:0000313" key="2">
    <source>
        <dbReference type="Proteomes" id="UP000479293"/>
    </source>
</evidence>
<dbReference type="Proteomes" id="UP000479293">
    <property type="component" value="Unassembled WGS sequence"/>
</dbReference>
<comment type="caution">
    <text evidence="1">The sequence shown here is derived from an EMBL/GenBank/DDBJ whole genome shotgun (WGS) entry which is preliminary data.</text>
</comment>